<gene>
    <name evidence="1" type="ORF">FFL34_16235</name>
</gene>
<dbReference type="AlphaFoldDB" id="A0A5S3QNF1"/>
<evidence type="ECO:0008006" key="3">
    <source>
        <dbReference type="Google" id="ProtNLM"/>
    </source>
</evidence>
<organism evidence="1 2">
    <name type="scientific">Lentibacillus cibarius</name>
    <dbReference type="NCBI Taxonomy" id="2583219"/>
    <lineage>
        <taxon>Bacteria</taxon>
        <taxon>Bacillati</taxon>
        <taxon>Bacillota</taxon>
        <taxon>Bacilli</taxon>
        <taxon>Bacillales</taxon>
        <taxon>Bacillaceae</taxon>
        <taxon>Lentibacillus</taxon>
    </lineage>
</organism>
<comment type="caution">
    <text evidence="1">The sequence shown here is derived from an EMBL/GenBank/DDBJ whole genome shotgun (WGS) entry which is preliminary data.</text>
</comment>
<name>A0A5S3QNF1_9BACI</name>
<dbReference type="Proteomes" id="UP000306980">
    <property type="component" value="Unassembled WGS sequence"/>
</dbReference>
<dbReference type="EMBL" id="VCIA01000001">
    <property type="protein sequence ID" value="TMN23472.1"/>
    <property type="molecule type" value="Genomic_DNA"/>
</dbReference>
<dbReference type="RefSeq" id="WP_138604362.1">
    <property type="nucleotide sequence ID" value="NZ_VCIA01000001.1"/>
</dbReference>
<reference evidence="1 2" key="1">
    <citation type="submission" date="2019-05" db="EMBL/GenBank/DDBJ databases">
        <title>Genomic analysis of Lentibacillus sp. NKC220-2.</title>
        <authorList>
            <person name="Oh Y.J."/>
        </authorList>
    </citation>
    <scope>NUCLEOTIDE SEQUENCE [LARGE SCALE GENOMIC DNA]</scope>
    <source>
        <strain evidence="1 2">NKC220-2</strain>
    </source>
</reference>
<evidence type="ECO:0000313" key="1">
    <source>
        <dbReference type="EMBL" id="TMN23472.1"/>
    </source>
</evidence>
<proteinExistence type="predicted"/>
<sequence length="77" mass="9019">MQTSVRNFLEQNPKLAHFVRFNPDWYRYLSRNPNSVMELERASKSFYGNTLPQQVDKIGSHIQMASMLLNVADLMKD</sequence>
<dbReference type="OrthoDB" id="1646085at2"/>
<dbReference type="Pfam" id="PF14003">
    <property type="entry name" value="YlbE"/>
    <property type="match status" value="1"/>
</dbReference>
<evidence type="ECO:0000313" key="2">
    <source>
        <dbReference type="Proteomes" id="UP000306980"/>
    </source>
</evidence>
<dbReference type="InterPro" id="IPR025613">
    <property type="entry name" value="YlbE"/>
</dbReference>
<protein>
    <recommendedName>
        <fullName evidence="3">YlbE-like protein</fullName>
    </recommendedName>
</protein>
<accession>A0A5S3QNF1</accession>